<sequence>MSAKDIASHIANLNEFGGESNGKRTWAIARIFGLFIRSQIINRYGMQNARLDRFASLEENPPTFGGRYAWVNRYLTFNLGDKHLRKCTRTWADRIAYTESWRAYKAHYLKEWKEIRRLSCMMMVACSCMNHIHSLCGLILQRTSILAMICTLLLSYHLSNELVNKGDHAADAVDYFQVEEDVKYGVQRLALINCAPQAILCWSIVLMVILLLFGS</sequence>
<gene>
    <name evidence="2" type="ORF">RDB_LOCUS118739</name>
</gene>
<keyword evidence="1" id="KW-0812">Transmembrane</keyword>
<reference evidence="2" key="1">
    <citation type="submission" date="2021-01" db="EMBL/GenBank/DDBJ databases">
        <authorList>
            <person name="Kaushik A."/>
        </authorList>
    </citation>
    <scope>NUCLEOTIDE SEQUENCE</scope>
    <source>
        <strain evidence="2">AG1-1C</strain>
    </source>
</reference>
<proteinExistence type="predicted"/>
<name>A0A8H2XTP2_9AGAM</name>
<accession>A0A8H2XTP2</accession>
<dbReference type="AlphaFoldDB" id="A0A8H2XTP2"/>
<feature type="transmembrane region" description="Helical" evidence="1">
    <location>
        <begin position="190"/>
        <end position="213"/>
    </location>
</feature>
<organism evidence="2 3">
    <name type="scientific">Rhizoctonia solani</name>
    <dbReference type="NCBI Taxonomy" id="456999"/>
    <lineage>
        <taxon>Eukaryota</taxon>
        <taxon>Fungi</taxon>
        <taxon>Dikarya</taxon>
        <taxon>Basidiomycota</taxon>
        <taxon>Agaricomycotina</taxon>
        <taxon>Agaricomycetes</taxon>
        <taxon>Cantharellales</taxon>
        <taxon>Ceratobasidiaceae</taxon>
        <taxon>Rhizoctonia</taxon>
    </lineage>
</organism>
<evidence type="ECO:0000256" key="1">
    <source>
        <dbReference type="SAM" id="Phobius"/>
    </source>
</evidence>
<dbReference type="EMBL" id="CAJMWS010000332">
    <property type="protein sequence ID" value="CAE6434957.1"/>
    <property type="molecule type" value="Genomic_DNA"/>
</dbReference>
<comment type="caution">
    <text evidence="2">The sequence shown here is derived from an EMBL/GenBank/DDBJ whole genome shotgun (WGS) entry which is preliminary data.</text>
</comment>
<keyword evidence="1" id="KW-1133">Transmembrane helix</keyword>
<protein>
    <submittedName>
        <fullName evidence="2">Uncharacterized protein</fullName>
    </submittedName>
</protein>
<keyword evidence="1" id="KW-0472">Membrane</keyword>
<evidence type="ECO:0000313" key="3">
    <source>
        <dbReference type="Proteomes" id="UP000663846"/>
    </source>
</evidence>
<evidence type="ECO:0000313" key="2">
    <source>
        <dbReference type="EMBL" id="CAE6434957.1"/>
    </source>
</evidence>
<dbReference type="Proteomes" id="UP000663846">
    <property type="component" value="Unassembled WGS sequence"/>
</dbReference>